<reference evidence="1" key="2">
    <citation type="submission" date="2020-09" db="EMBL/GenBank/DDBJ databases">
        <authorList>
            <person name="Sun Q."/>
            <person name="Ohkuma M."/>
        </authorList>
    </citation>
    <scope>NUCLEOTIDE SEQUENCE</scope>
    <source>
        <strain evidence="1">JCM 17251</strain>
    </source>
</reference>
<sequence>MEWEIFSGYLYNSNGIYLNYNIVSGMLFSIKKITEVVNIEQKFSKSDSSTRLFFRTAGHDN</sequence>
<accession>A0A917XV21</accession>
<proteinExistence type="predicted"/>
<reference evidence="1" key="1">
    <citation type="journal article" date="2014" name="Int. J. Syst. Evol. Microbiol.">
        <title>Complete genome sequence of Corynebacterium casei LMG S-19264T (=DSM 44701T), isolated from a smear-ripened cheese.</title>
        <authorList>
            <consortium name="US DOE Joint Genome Institute (JGI-PGF)"/>
            <person name="Walter F."/>
            <person name="Albersmeier A."/>
            <person name="Kalinowski J."/>
            <person name="Ruckert C."/>
        </authorList>
    </citation>
    <scope>NUCLEOTIDE SEQUENCE</scope>
    <source>
        <strain evidence="1">JCM 17251</strain>
    </source>
</reference>
<organism evidence="1 2">
    <name type="scientific">Oceanobacillus indicireducens</name>
    <dbReference type="NCBI Taxonomy" id="1004261"/>
    <lineage>
        <taxon>Bacteria</taxon>
        <taxon>Bacillati</taxon>
        <taxon>Bacillota</taxon>
        <taxon>Bacilli</taxon>
        <taxon>Bacillales</taxon>
        <taxon>Bacillaceae</taxon>
        <taxon>Oceanobacillus</taxon>
    </lineage>
</organism>
<dbReference type="Proteomes" id="UP000624041">
    <property type="component" value="Unassembled WGS sequence"/>
</dbReference>
<protein>
    <submittedName>
        <fullName evidence="1">Uncharacterized protein</fullName>
    </submittedName>
</protein>
<gene>
    <name evidence="1" type="ORF">GCM10007971_08890</name>
</gene>
<dbReference type="EMBL" id="BMOS01000004">
    <property type="protein sequence ID" value="GGN52852.1"/>
    <property type="molecule type" value="Genomic_DNA"/>
</dbReference>
<keyword evidence="2" id="KW-1185">Reference proteome</keyword>
<dbReference type="AlphaFoldDB" id="A0A917XV21"/>
<name>A0A917XV21_9BACI</name>
<comment type="caution">
    <text evidence="1">The sequence shown here is derived from an EMBL/GenBank/DDBJ whole genome shotgun (WGS) entry which is preliminary data.</text>
</comment>
<evidence type="ECO:0000313" key="1">
    <source>
        <dbReference type="EMBL" id="GGN52852.1"/>
    </source>
</evidence>
<evidence type="ECO:0000313" key="2">
    <source>
        <dbReference type="Proteomes" id="UP000624041"/>
    </source>
</evidence>